<sequence>MMDNETVDVLPAPQKLITFTDEEDLYSCFKQLIENHILSAPVWDSKKKEYSGFLDVRDLVPIILKLYDQKQEVSDLNSFLDAALMKDKFSELGSTPLELSKKNAFKPIKKSDPLRTIVHLLSSTQLRRVPVLDDEGNLINIVAQSSLIKYFGERCIKIPEDNSKEPRIADLPLGSAPVATVSKNETVVTTFRKLAEEGRSGLAMLDDHDGRLVGTTTAKDLGLFLRNPNFALLEIPIFQHLQKIRAEQFMVVTPCISVFPSDAVSRVVGLLMATKVHRIFVVDNEVNFKPIRVISIQDILKYFDQVKI</sequence>
<organism evidence="5">
    <name type="scientific">Arcella intermedia</name>
    <dbReference type="NCBI Taxonomy" id="1963864"/>
    <lineage>
        <taxon>Eukaryota</taxon>
        <taxon>Amoebozoa</taxon>
        <taxon>Tubulinea</taxon>
        <taxon>Elardia</taxon>
        <taxon>Arcellinida</taxon>
        <taxon>Sphaerothecina</taxon>
        <taxon>Arcellidae</taxon>
        <taxon>Arcella</taxon>
    </lineage>
</organism>
<dbReference type="InterPro" id="IPR000644">
    <property type="entry name" value="CBS_dom"/>
</dbReference>
<evidence type="ECO:0000313" key="5">
    <source>
        <dbReference type="EMBL" id="NDV34167.1"/>
    </source>
</evidence>
<feature type="domain" description="CBS" evidence="4">
    <location>
        <begin position="173"/>
        <end position="232"/>
    </location>
</feature>
<dbReference type="PANTHER" id="PTHR13780">
    <property type="entry name" value="AMP-ACTIVATED PROTEIN KINASE, GAMMA REGULATORY SUBUNIT"/>
    <property type="match status" value="1"/>
</dbReference>
<dbReference type="InterPro" id="IPR050511">
    <property type="entry name" value="AMPK_gamma/SDS23_families"/>
</dbReference>
<evidence type="ECO:0000259" key="4">
    <source>
        <dbReference type="PROSITE" id="PS51371"/>
    </source>
</evidence>
<name>A0A6B2LBH4_9EUKA</name>
<keyword evidence="1" id="KW-0677">Repeat</keyword>
<evidence type="ECO:0000256" key="1">
    <source>
        <dbReference type="ARBA" id="ARBA00022737"/>
    </source>
</evidence>
<feature type="domain" description="CBS" evidence="4">
    <location>
        <begin position="99"/>
        <end position="158"/>
    </location>
</feature>
<dbReference type="PROSITE" id="PS51371">
    <property type="entry name" value="CBS"/>
    <property type="match status" value="4"/>
</dbReference>
<feature type="domain" description="CBS" evidence="4">
    <location>
        <begin position="11"/>
        <end position="72"/>
    </location>
</feature>
<dbReference type="SUPFAM" id="SSF54631">
    <property type="entry name" value="CBS-domain pair"/>
    <property type="match status" value="2"/>
</dbReference>
<protein>
    <recommendedName>
        <fullName evidence="4">CBS domain-containing protein</fullName>
    </recommendedName>
</protein>
<proteinExistence type="predicted"/>
<dbReference type="PANTHER" id="PTHR13780:SF36">
    <property type="entry name" value="CBS DOMAIN-CONTAINING PROTEIN"/>
    <property type="match status" value="1"/>
</dbReference>
<dbReference type="Pfam" id="PF00571">
    <property type="entry name" value="CBS"/>
    <property type="match status" value="3"/>
</dbReference>
<accession>A0A6B2LBH4</accession>
<keyword evidence="2 3" id="KW-0129">CBS domain</keyword>
<dbReference type="SMART" id="SM00116">
    <property type="entry name" value="CBS"/>
    <property type="match status" value="4"/>
</dbReference>
<dbReference type="EMBL" id="GIBP01005198">
    <property type="protein sequence ID" value="NDV34167.1"/>
    <property type="molecule type" value="Transcribed_RNA"/>
</dbReference>
<dbReference type="InterPro" id="IPR046342">
    <property type="entry name" value="CBS_dom_sf"/>
</dbReference>
<dbReference type="Gene3D" id="3.10.580.10">
    <property type="entry name" value="CBS-domain"/>
    <property type="match status" value="2"/>
</dbReference>
<evidence type="ECO:0000256" key="3">
    <source>
        <dbReference type="PROSITE-ProRule" id="PRU00703"/>
    </source>
</evidence>
<reference evidence="5" key="1">
    <citation type="journal article" date="2020" name="J. Eukaryot. Microbiol.">
        <title>De novo Sequencing, Assembly and Annotation of the Transcriptome for the Free-Living Testate Amoeba Arcella intermedia.</title>
        <authorList>
            <person name="Ribeiro G.M."/>
            <person name="Porfirio-Sousa A.L."/>
            <person name="Maurer-Alcala X.X."/>
            <person name="Katz L.A."/>
            <person name="Lahr D.J.G."/>
        </authorList>
    </citation>
    <scope>NUCLEOTIDE SEQUENCE</scope>
</reference>
<evidence type="ECO:0000256" key="2">
    <source>
        <dbReference type="ARBA" id="ARBA00023122"/>
    </source>
</evidence>
<feature type="domain" description="CBS" evidence="4">
    <location>
        <begin position="250"/>
        <end position="308"/>
    </location>
</feature>
<dbReference type="AlphaFoldDB" id="A0A6B2LBH4"/>